<sequence>MSHEHPSGVPGAYDRSADHPDWARVVMREDRIAQAAEINEIQSLGERRVRRIGNLIAKDGDRQEGADIIVDTEAGTVSLTAGRIYVAGDVRPVEAAVLTDVPMTGEVRVGVRLIGTVVTEDDEPSLVGLHPGTEGEGEPGAARVAEHLVWALADDEQPGEFISVYVLRDGTVIDQMPPPALTGVIQQIARYDYDALGHYIVDGCEVTPLGRIGTDQVYSIAAGTANISGFKRIRETALRYAVPEDPDLEPIAAEPHTFTGPTGGSSIVAVSRPPIAAVTSAIVVKRVTETLVRGPVAGGTDALQFPAVVEIESIVQGGTTFAPSTYALAGDGVSWAPGGAEPAAGSSYQVTYLYNVAVVPDNVTDREVTVSGGVQGRPVLVSYTSKVPRIDLICMDIMGRAAYVRGISARNGGLPPIAPTSLLKLAEVHHTWFGAPTVINNGTRNYTFDQQRRLFGRLIDVLETFDRSEAERDILAREPVAKRGIFTDAFVDDSYRDQGAVQTAAINRGVLQLAIDNVLMQRAGSAIETLPWAEEVVVSQPLRTSSMKINPYMNFTAMPAALVLEPAADFWTEVQTQWTSPVTREFTAAPDTPPGSTTINEVVEIQRKQAEFLRQIPIQATIEGFTPNENLSKLTFDGVDVKPPGTQTTGPDGRLIVSFSIPANMPAGRRLVRAEGAAGGFAQAIFVGEGTVDVNTMRRVTLVTRAAPDPVQITNITVVNQITNVVVNPPVNQGSGPNEGSGEGGSSDPLAQPFTLPEPRMLAGVNFRFTAIGNRANGVRVQLSTVLNGYPTNEVLAEAFVNMQTVEVGQLVEARWRTPVYLPADRQYCFVVLTADAEHAVAIARLGDVDPVTQQRVSSHPYTVAPLFSSVNRLAWTAHQDTAMHFELVAARFTATSRTIDLWTGAFSQISDVLVRGTVDIPSDAAQARYELVSGSTVIALAPGQGVAFSEFVSGPVTLRAVLTGTAKVAPILYPGTTLVGGRIRTSGTYITRAFDMGNAVRVAALFAARLPAGSAVAVHVDGTDNSWQPLSAAGSGVLGGGWTEPRYERTNVTALRGRVRITLTGGPGARPSIARLRAYSV</sequence>
<proteinExistence type="predicted"/>
<evidence type="ECO:0000313" key="4">
    <source>
        <dbReference type="Proteomes" id="UP000577362"/>
    </source>
</evidence>
<dbReference type="RefSeq" id="WP_183316278.1">
    <property type="nucleotide sequence ID" value="NZ_JACIEN010000001.1"/>
</dbReference>
<feature type="domain" description="DUF4815" evidence="2">
    <location>
        <begin position="13"/>
        <end position="578"/>
    </location>
</feature>
<keyword evidence="4" id="KW-1185">Reference proteome</keyword>
<evidence type="ECO:0000259" key="2">
    <source>
        <dbReference type="Pfam" id="PF16075"/>
    </source>
</evidence>
<evidence type="ECO:0000313" key="3">
    <source>
        <dbReference type="EMBL" id="MBB4016739.1"/>
    </source>
</evidence>
<reference evidence="3 4" key="1">
    <citation type="submission" date="2020-08" db="EMBL/GenBank/DDBJ databases">
        <title>Genomic Encyclopedia of Type Strains, Phase IV (KMG-IV): sequencing the most valuable type-strain genomes for metagenomic binning, comparative biology and taxonomic classification.</title>
        <authorList>
            <person name="Goeker M."/>
        </authorList>
    </citation>
    <scope>NUCLEOTIDE SEQUENCE [LARGE SCALE GENOMIC DNA]</scope>
    <source>
        <strain evidence="3 4">DSM 103737</strain>
    </source>
</reference>
<protein>
    <recommendedName>
        <fullName evidence="2">DUF4815 domain-containing protein</fullName>
    </recommendedName>
</protein>
<dbReference type="EMBL" id="JACIEN010000001">
    <property type="protein sequence ID" value="MBB4016739.1"/>
    <property type="molecule type" value="Genomic_DNA"/>
</dbReference>
<accession>A0A840BZM4</accession>
<organism evidence="3 4">
    <name type="scientific">Chelatococcus caeni</name>
    <dbReference type="NCBI Taxonomy" id="1348468"/>
    <lineage>
        <taxon>Bacteria</taxon>
        <taxon>Pseudomonadati</taxon>
        <taxon>Pseudomonadota</taxon>
        <taxon>Alphaproteobacteria</taxon>
        <taxon>Hyphomicrobiales</taxon>
        <taxon>Chelatococcaceae</taxon>
        <taxon>Chelatococcus</taxon>
    </lineage>
</organism>
<comment type="caution">
    <text evidence="3">The sequence shown here is derived from an EMBL/GenBank/DDBJ whole genome shotgun (WGS) entry which is preliminary data.</text>
</comment>
<dbReference type="Pfam" id="PF16075">
    <property type="entry name" value="DUF4815"/>
    <property type="match status" value="1"/>
</dbReference>
<gene>
    <name evidence="3" type="ORF">GGR16_001745</name>
</gene>
<feature type="region of interest" description="Disordered" evidence="1">
    <location>
        <begin position="729"/>
        <end position="752"/>
    </location>
</feature>
<dbReference type="Proteomes" id="UP000577362">
    <property type="component" value="Unassembled WGS sequence"/>
</dbReference>
<dbReference type="InterPro" id="IPR032096">
    <property type="entry name" value="DUF4815"/>
</dbReference>
<name>A0A840BZM4_9HYPH</name>
<evidence type="ECO:0000256" key="1">
    <source>
        <dbReference type="SAM" id="MobiDB-lite"/>
    </source>
</evidence>
<dbReference type="AlphaFoldDB" id="A0A840BZM4"/>